<dbReference type="PANTHER" id="PTHR42109">
    <property type="entry name" value="UNPLACED GENOMIC SCAFFOLD UM_SCAF_CONTIG_1.265, WHOLE GENOME SHOTGUN SEQUENCE"/>
    <property type="match status" value="1"/>
</dbReference>
<feature type="transmembrane region" description="Helical" evidence="1">
    <location>
        <begin position="115"/>
        <end position="133"/>
    </location>
</feature>
<evidence type="ECO:0000259" key="2">
    <source>
        <dbReference type="Pfam" id="PF24800"/>
    </source>
</evidence>
<keyword evidence="1" id="KW-1133">Transmembrane helix</keyword>
<feature type="domain" description="DUF7702" evidence="2">
    <location>
        <begin position="5"/>
        <end position="243"/>
    </location>
</feature>
<feature type="transmembrane region" description="Helical" evidence="1">
    <location>
        <begin position="38"/>
        <end position="60"/>
    </location>
</feature>
<dbReference type="OrthoDB" id="2560628at2759"/>
<accession>A0A2C5ZQ85</accession>
<feature type="transmembrane region" description="Helical" evidence="1">
    <location>
        <begin position="72"/>
        <end position="94"/>
    </location>
</feature>
<dbReference type="AlphaFoldDB" id="A0A2C5ZQ85"/>
<dbReference type="PANTHER" id="PTHR42109:SF2">
    <property type="entry name" value="INTEGRAL MEMBRANE PROTEIN"/>
    <property type="match status" value="1"/>
</dbReference>
<evidence type="ECO:0000256" key="1">
    <source>
        <dbReference type="SAM" id="Phobius"/>
    </source>
</evidence>
<feature type="transmembrane region" description="Helical" evidence="1">
    <location>
        <begin position="153"/>
        <end position="174"/>
    </location>
</feature>
<keyword evidence="4" id="KW-1185">Reference proteome</keyword>
<feature type="transmembrane region" description="Helical" evidence="1">
    <location>
        <begin position="12"/>
        <end position="31"/>
    </location>
</feature>
<comment type="caution">
    <text evidence="3">The sequence shown here is derived from an EMBL/GenBank/DDBJ whole genome shotgun (WGS) entry which is preliminary data.</text>
</comment>
<dbReference type="Pfam" id="PF24800">
    <property type="entry name" value="DUF7702"/>
    <property type="match status" value="1"/>
</dbReference>
<sequence>MARSIDAYDGISIASLIVYIPLLAGAIFICLKHGFSRCAGWFFLNILVLARLIGSCLHLATISQPENQGLYTGWMVLNGFGLGPLILLLLALLSRAFESINRQGHVFVKPLCNQVIQALMLAAILLVVIGGVQSDFTIENGAIHVDYSSASRAGTAIMAAVTGLVGLEWLLALHNQGYVYQGEHRIIVAVGFSLPFVIVRVVYSCLLVFGHQRSNVWMYLGMLVITELVVVVALEALGFMLDRAPRTTVKEAGHSEEEHGIAFDEINHGKR</sequence>
<gene>
    <name evidence="3" type="ORF">CDD82_671</name>
</gene>
<dbReference type="EMBL" id="NJEU01000117">
    <property type="protein sequence ID" value="PHH81481.1"/>
    <property type="molecule type" value="Genomic_DNA"/>
</dbReference>
<dbReference type="InterPro" id="IPR056119">
    <property type="entry name" value="DUF7702"/>
</dbReference>
<protein>
    <recommendedName>
        <fullName evidence="2">DUF7702 domain-containing protein</fullName>
    </recommendedName>
</protein>
<keyword evidence="1" id="KW-0812">Transmembrane</keyword>
<dbReference type="Proteomes" id="UP000224854">
    <property type="component" value="Unassembled WGS sequence"/>
</dbReference>
<proteinExistence type="predicted"/>
<feature type="transmembrane region" description="Helical" evidence="1">
    <location>
        <begin position="186"/>
        <end position="210"/>
    </location>
</feature>
<keyword evidence="1" id="KW-0472">Membrane</keyword>
<evidence type="ECO:0000313" key="4">
    <source>
        <dbReference type="Proteomes" id="UP000224854"/>
    </source>
</evidence>
<organism evidence="3 4">
    <name type="scientific">Ophiocordyceps australis</name>
    <dbReference type="NCBI Taxonomy" id="1399860"/>
    <lineage>
        <taxon>Eukaryota</taxon>
        <taxon>Fungi</taxon>
        <taxon>Dikarya</taxon>
        <taxon>Ascomycota</taxon>
        <taxon>Pezizomycotina</taxon>
        <taxon>Sordariomycetes</taxon>
        <taxon>Hypocreomycetidae</taxon>
        <taxon>Hypocreales</taxon>
        <taxon>Ophiocordycipitaceae</taxon>
        <taxon>Ophiocordyceps</taxon>
    </lineage>
</organism>
<name>A0A2C5ZQ85_9HYPO</name>
<reference evidence="3 4" key="1">
    <citation type="submission" date="2017-06" db="EMBL/GenBank/DDBJ databases">
        <title>Ant-infecting Ophiocordyceps genomes reveal a high diversity of potential behavioral manipulation genes and a possible major role for enterotoxins.</title>
        <authorList>
            <person name="De Bekker C."/>
            <person name="Evans H.C."/>
            <person name="Brachmann A."/>
            <person name="Hughes D.P."/>
        </authorList>
    </citation>
    <scope>NUCLEOTIDE SEQUENCE [LARGE SCALE GENOMIC DNA]</scope>
    <source>
        <strain evidence="3 4">1348a</strain>
    </source>
</reference>
<feature type="transmembrane region" description="Helical" evidence="1">
    <location>
        <begin position="216"/>
        <end position="241"/>
    </location>
</feature>
<evidence type="ECO:0000313" key="3">
    <source>
        <dbReference type="EMBL" id="PHH81481.1"/>
    </source>
</evidence>